<accession>A0A5K4F7Z2</accession>
<evidence type="ECO:0000313" key="2">
    <source>
        <dbReference type="Proteomes" id="UP000008854"/>
    </source>
</evidence>
<protein>
    <submittedName>
        <fullName evidence="3">Secreted protein</fullName>
    </submittedName>
</protein>
<feature type="chain" id="PRO_5024362923" evidence="1">
    <location>
        <begin position="27"/>
        <end position="82"/>
    </location>
</feature>
<proteinExistence type="predicted"/>
<dbReference type="WBParaSite" id="Smp_331580.1">
    <property type="protein sequence ID" value="Smp_331580.1"/>
    <property type="gene ID" value="Smp_331580"/>
</dbReference>
<reference evidence="2" key="1">
    <citation type="journal article" date="2012" name="PLoS Negl. Trop. Dis.">
        <title>A systematically improved high quality genome and transcriptome of the human blood fluke Schistosoma mansoni.</title>
        <authorList>
            <person name="Protasio A.V."/>
            <person name="Tsai I.J."/>
            <person name="Babbage A."/>
            <person name="Nichol S."/>
            <person name="Hunt M."/>
            <person name="Aslett M.A."/>
            <person name="De Silva N."/>
            <person name="Velarde G.S."/>
            <person name="Anderson T.J."/>
            <person name="Clark R.C."/>
            <person name="Davidson C."/>
            <person name="Dillon G.P."/>
            <person name="Holroyd N.E."/>
            <person name="LoVerde P.T."/>
            <person name="Lloyd C."/>
            <person name="McQuillan J."/>
            <person name="Oliveira G."/>
            <person name="Otto T.D."/>
            <person name="Parker-Manuel S.J."/>
            <person name="Quail M.A."/>
            <person name="Wilson R.A."/>
            <person name="Zerlotini A."/>
            <person name="Dunne D.W."/>
            <person name="Berriman M."/>
        </authorList>
    </citation>
    <scope>NUCLEOTIDE SEQUENCE [LARGE SCALE GENOMIC DNA]</scope>
    <source>
        <strain evidence="2">Puerto Rican</strain>
    </source>
</reference>
<reference evidence="3" key="2">
    <citation type="submission" date="2019-11" db="UniProtKB">
        <authorList>
            <consortium name="WormBaseParasite"/>
        </authorList>
    </citation>
    <scope>IDENTIFICATION</scope>
    <source>
        <strain evidence="3">Puerto Rican</strain>
    </source>
</reference>
<name>A0A5K4F7Z2_SCHMA</name>
<sequence length="82" mass="9658">MTLQKMILLVQLFVMLHLILLITVYAELTQTETPLWKKLWDEFGNILWAIVLGQLRNRHKKKTQTVQNKNIVDKHTNSPCES</sequence>
<dbReference type="AlphaFoldDB" id="A0A5K4F7Z2"/>
<feature type="signal peptide" evidence="1">
    <location>
        <begin position="1"/>
        <end position="26"/>
    </location>
</feature>
<evidence type="ECO:0000313" key="3">
    <source>
        <dbReference type="WBParaSite" id="Smp_331580.1"/>
    </source>
</evidence>
<dbReference type="InParanoid" id="A0A5K4F7Z2"/>
<keyword evidence="2" id="KW-1185">Reference proteome</keyword>
<dbReference type="Proteomes" id="UP000008854">
    <property type="component" value="Unassembled WGS sequence"/>
</dbReference>
<organism evidence="2 3">
    <name type="scientific">Schistosoma mansoni</name>
    <name type="common">Blood fluke</name>
    <dbReference type="NCBI Taxonomy" id="6183"/>
    <lineage>
        <taxon>Eukaryota</taxon>
        <taxon>Metazoa</taxon>
        <taxon>Spiralia</taxon>
        <taxon>Lophotrochozoa</taxon>
        <taxon>Platyhelminthes</taxon>
        <taxon>Trematoda</taxon>
        <taxon>Digenea</taxon>
        <taxon>Strigeidida</taxon>
        <taxon>Schistosomatoidea</taxon>
        <taxon>Schistosomatidae</taxon>
        <taxon>Schistosoma</taxon>
    </lineage>
</organism>
<evidence type="ECO:0000256" key="1">
    <source>
        <dbReference type="SAM" id="SignalP"/>
    </source>
</evidence>
<keyword evidence="1" id="KW-0732">Signal</keyword>